<proteinExistence type="predicted"/>
<reference evidence="1 2" key="1">
    <citation type="journal article" date="2021" name="bioRxiv">
        <title>Chromosome-scale and haplotype-resolved genome assembly of a tetraploid potato cultivar.</title>
        <authorList>
            <person name="Sun H."/>
            <person name="Jiao W.-B."/>
            <person name="Krause K."/>
            <person name="Campoy J.A."/>
            <person name="Goel M."/>
            <person name="Folz-Donahue K."/>
            <person name="Kukat C."/>
            <person name="Huettel B."/>
            <person name="Schneeberger K."/>
        </authorList>
    </citation>
    <scope>NUCLEOTIDE SEQUENCE [LARGE SCALE GENOMIC DNA]</scope>
    <source>
        <strain evidence="1">SolTubOtavaFocal</strain>
        <tissue evidence="1">Leaves</tissue>
    </source>
</reference>
<accession>A0ABQ7UHF2</accession>
<dbReference type="Proteomes" id="UP000826656">
    <property type="component" value="Unassembled WGS sequence"/>
</dbReference>
<name>A0ABQ7UHF2_SOLTU</name>
<dbReference type="EMBL" id="JAIVGD010000019">
    <property type="protein sequence ID" value="KAH0749037.1"/>
    <property type="molecule type" value="Genomic_DNA"/>
</dbReference>
<evidence type="ECO:0000313" key="2">
    <source>
        <dbReference type="Proteomes" id="UP000826656"/>
    </source>
</evidence>
<evidence type="ECO:0000313" key="1">
    <source>
        <dbReference type="EMBL" id="KAH0749037.1"/>
    </source>
</evidence>
<comment type="caution">
    <text evidence="1">The sequence shown here is derived from an EMBL/GenBank/DDBJ whole genome shotgun (WGS) entry which is preliminary data.</text>
</comment>
<sequence>MAMICNHVNDVQTFEKDNKIIRAAMLKIQSDDVIFKSQQQILGEAFDEKEMKKQVELWKTQLQEEKVKSHQEGNRDRDREATRIAIASIKRTVEFDDAIQAERDFLAIIGTKNPW</sequence>
<keyword evidence="2" id="KW-1185">Reference proteome</keyword>
<protein>
    <submittedName>
        <fullName evidence="1">Uncharacterized protein</fullName>
    </submittedName>
</protein>
<gene>
    <name evidence="1" type="ORF">KY290_028269</name>
</gene>
<organism evidence="1 2">
    <name type="scientific">Solanum tuberosum</name>
    <name type="common">Potato</name>
    <dbReference type="NCBI Taxonomy" id="4113"/>
    <lineage>
        <taxon>Eukaryota</taxon>
        <taxon>Viridiplantae</taxon>
        <taxon>Streptophyta</taxon>
        <taxon>Embryophyta</taxon>
        <taxon>Tracheophyta</taxon>
        <taxon>Spermatophyta</taxon>
        <taxon>Magnoliopsida</taxon>
        <taxon>eudicotyledons</taxon>
        <taxon>Gunneridae</taxon>
        <taxon>Pentapetalae</taxon>
        <taxon>asterids</taxon>
        <taxon>lamiids</taxon>
        <taxon>Solanales</taxon>
        <taxon>Solanaceae</taxon>
        <taxon>Solanoideae</taxon>
        <taxon>Solaneae</taxon>
        <taxon>Solanum</taxon>
    </lineage>
</organism>